<feature type="non-terminal residue" evidence="5">
    <location>
        <position position="1"/>
    </location>
</feature>
<evidence type="ECO:0000256" key="2">
    <source>
        <dbReference type="ARBA" id="ARBA00022448"/>
    </source>
</evidence>
<evidence type="ECO:0000313" key="5">
    <source>
        <dbReference type="EMBL" id="SVA37590.1"/>
    </source>
</evidence>
<dbReference type="InterPro" id="IPR010218">
    <property type="entry name" value="NADH_DH_suC"/>
</dbReference>
<dbReference type="HAMAP" id="MF_01357">
    <property type="entry name" value="NDH1_NuoC"/>
    <property type="match status" value="1"/>
</dbReference>
<dbReference type="AlphaFoldDB" id="A0A381VB54"/>
<dbReference type="GO" id="GO:0008137">
    <property type="term" value="F:NADH dehydrogenase (ubiquinone) activity"/>
    <property type="evidence" value="ECO:0007669"/>
    <property type="project" value="InterPro"/>
</dbReference>
<evidence type="ECO:0000256" key="3">
    <source>
        <dbReference type="SAM" id="MobiDB-lite"/>
    </source>
</evidence>
<dbReference type="Gene3D" id="3.30.460.80">
    <property type="entry name" value="NADH:ubiquinone oxidoreductase, 30kDa subunit"/>
    <property type="match status" value="1"/>
</dbReference>
<evidence type="ECO:0000259" key="4">
    <source>
        <dbReference type="Pfam" id="PF00329"/>
    </source>
</evidence>
<dbReference type="PANTHER" id="PTHR10884:SF14">
    <property type="entry name" value="NADH DEHYDROGENASE [UBIQUINONE] IRON-SULFUR PROTEIN 3, MITOCHONDRIAL"/>
    <property type="match status" value="1"/>
</dbReference>
<accession>A0A381VB54</accession>
<dbReference type="SUPFAM" id="SSF143243">
    <property type="entry name" value="Nqo5-like"/>
    <property type="match status" value="1"/>
</dbReference>
<comment type="similarity">
    <text evidence="1">Belongs to the complex I 30 kDa subunit family.</text>
</comment>
<sequence>VEKGLTGDMEPINSIEDRVLRSKAKAALAKAKRAAKSQETADPKKKKSEEKSSDDTPSSVNLNEKIGKMVKEKFPGSLANENTETYIQLKPDQWFEIATWLKSEPSLYFDSLQCQTGIDVGDNTLEARYNFHSMKHNHYTEIRIAVPRQEATIPSVEQIWRIADWFERETYDMLGIEFSGHRDLRRILLPDDWEGWPLRKDYQVQETYHGIVVPKIKEGWE</sequence>
<feature type="compositionally biased region" description="Basic and acidic residues" evidence="3">
    <location>
        <begin position="39"/>
        <end position="54"/>
    </location>
</feature>
<dbReference type="PROSITE" id="PS00542">
    <property type="entry name" value="COMPLEX1_30K"/>
    <property type="match status" value="1"/>
</dbReference>
<dbReference type="Pfam" id="PF00329">
    <property type="entry name" value="Complex1_30kDa"/>
    <property type="match status" value="1"/>
</dbReference>
<dbReference type="InterPro" id="IPR020396">
    <property type="entry name" value="NADH_UbQ_OxRdtase_CS"/>
</dbReference>
<protein>
    <recommendedName>
        <fullName evidence="4">NADH:ubiquinone oxidoreductase 30kDa subunit domain-containing protein</fullName>
    </recommendedName>
</protein>
<dbReference type="InterPro" id="IPR037232">
    <property type="entry name" value="NADH_quin_OxRdtase_su_C/D-like"/>
</dbReference>
<keyword evidence="2" id="KW-0813">Transport</keyword>
<feature type="domain" description="NADH:ubiquinone oxidoreductase 30kDa subunit" evidence="4">
    <location>
        <begin position="88"/>
        <end position="207"/>
    </location>
</feature>
<reference evidence="5" key="1">
    <citation type="submission" date="2018-05" db="EMBL/GenBank/DDBJ databases">
        <authorList>
            <person name="Lanie J.A."/>
            <person name="Ng W.-L."/>
            <person name="Kazmierczak K.M."/>
            <person name="Andrzejewski T.M."/>
            <person name="Davidsen T.M."/>
            <person name="Wayne K.J."/>
            <person name="Tettelin H."/>
            <person name="Glass J.I."/>
            <person name="Rusch D."/>
            <person name="Podicherti R."/>
            <person name="Tsui H.-C.T."/>
            <person name="Winkler M.E."/>
        </authorList>
    </citation>
    <scope>NUCLEOTIDE SEQUENCE</scope>
</reference>
<name>A0A381VB54_9ZZZZ</name>
<dbReference type="NCBIfam" id="TIGR01961">
    <property type="entry name" value="NuoC_fam"/>
    <property type="match status" value="1"/>
</dbReference>
<dbReference type="PANTHER" id="PTHR10884">
    <property type="entry name" value="NADH DEHYDROGENASE UBIQUINONE IRON-SULFUR PROTEIN 3"/>
    <property type="match status" value="1"/>
</dbReference>
<gene>
    <name evidence="5" type="ORF">METZ01_LOCUS90444</name>
</gene>
<dbReference type="InterPro" id="IPR001268">
    <property type="entry name" value="NADH_UbQ_OxRdtase_30kDa_su"/>
</dbReference>
<feature type="region of interest" description="Disordered" evidence="3">
    <location>
        <begin position="30"/>
        <end position="64"/>
    </location>
</feature>
<dbReference type="EMBL" id="UINC01008348">
    <property type="protein sequence ID" value="SVA37590.1"/>
    <property type="molecule type" value="Genomic_DNA"/>
</dbReference>
<proteinExistence type="inferred from homology"/>
<dbReference type="GO" id="GO:0016651">
    <property type="term" value="F:oxidoreductase activity, acting on NAD(P)H"/>
    <property type="evidence" value="ECO:0007669"/>
    <property type="project" value="InterPro"/>
</dbReference>
<evidence type="ECO:0000256" key="1">
    <source>
        <dbReference type="ARBA" id="ARBA00007569"/>
    </source>
</evidence>
<organism evidence="5">
    <name type="scientific">marine metagenome</name>
    <dbReference type="NCBI Taxonomy" id="408172"/>
    <lineage>
        <taxon>unclassified sequences</taxon>
        <taxon>metagenomes</taxon>
        <taxon>ecological metagenomes</taxon>
    </lineage>
</organism>